<dbReference type="InterPro" id="IPR057615">
    <property type="entry name" value="Ig_VWA7"/>
</dbReference>
<evidence type="ECO:0000313" key="10">
    <source>
        <dbReference type="Proteomes" id="UP000677803"/>
    </source>
</evidence>
<evidence type="ECO:0000256" key="3">
    <source>
        <dbReference type="ARBA" id="ARBA00022729"/>
    </source>
</evidence>
<feature type="signal peptide" evidence="5">
    <location>
        <begin position="1"/>
        <end position="23"/>
    </location>
</feature>
<dbReference type="EMBL" id="CAJRST010013335">
    <property type="protein sequence ID" value="CAG5928854.1"/>
    <property type="molecule type" value="Genomic_DNA"/>
</dbReference>
<organism evidence="9 10">
    <name type="scientific">Menidia menidia</name>
    <name type="common">Atlantic silverside</name>
    <dbReference type="NCBI Taxonomy" id="238744"/>
    <lineage>
        <taxon>Eukaryota</taxon>
        <taxon>Metazoa</taxon>
        <taxon>Chordata</taxon>
        <taxon>Craniata</taxon>
        <taxon>Vertebrata</taxon>
        <taxon>Euteleostomi</taxon>
        <taxon>Actinopterygii</taxon>
        <taxon>Neopterygii</taxon>
        <taxon>Teleostei</taxon>
        <taxon>Neoteleostei</taxon>
        <taxon>Acanthomorphata</taxon>
        <taxon>Ovalentaria</taxon>
        <taxon>Atherinomorphae</taxon>
        <taxon>Atheriniformes</taxon>
        <taxon>Atherinopsidae</taxon>
        <taxon>Menidiinae</taxon>
        <taxon>Menidia</taxon>
    </lineage>
</organism>
<feature type="domain" description="VWA7 Ig-like" evidence="7">
    <location>
        <begin position="506"/>
        <end position="610"/>
    </location>
</feature>
<feature type="domain" description="Hemicentin/VWA7 galactose-binding" evidence="6">
    <location>
        <begin position="330"/>
        <end position="426"/>
    </location>
</feature>
<accession>A0A8S4B9M7</accession>
<protein>
    <submittedName>
        <fullName evidence="9">(Atlantic silverside) hypothetical protein</fullName>
    </submittedName>
</protein>
<keyword evidence="2" id="KW-0964">Secreted</keyword>
<feature type="domain" description="Hemicentin-1-like von Willebrand factor A" evidence="8">
    <location>
        <begin position="156"/>
        <end position="311"/>
    </location>
</feature>
<name>A0A8S4B9M7_9TELE</name>
<feature type="non-terminal residue" evidence="9">
    <location>
        <position position="1"/>
    </location>
</feature>
<evidence type="ECO:0000259" key="6">
    <source>
        <dbReference type="Pfam" id="PF23560"/>
    </source>
</evidence>
<dbReference type="GO" id="GO:0005576">
    <property type="term" value="C:extracellular region"/>
    <property type="evidence" value="ECO:0007669"/>
    <property type="project" value="UniProtKB-SubCell"/>
</dbReference>
<keyword evidence="10" id="KW-1185">Reference proteome</keyword>
<dbReference type="InterPro" id="IPR056861">
    <property type="entry name" value="HMCN1-like_VWA"/>
</dbReference>
<keyword evidence="3 5" id="KW-0732">Signal</keyword>
<evidence type="ECO:0000256" key="1">
    <source>
        <dbReference type="ARBA" id="ARBA00004613"/>
    </source>
</evidence>
<evidence type="ECO:0000256" key="2">
    <source>
        <dbReference type="ARBA" id="ARBA00022525"/>
    </source>
</evidence>
<dbReference type="SUPFAM" id="SSF53300">
    <property type="entry name" value="vWA-like"/>
    <property type="match status" value="1"/>
</dbReference>
<dbReference type="InterPro" id="IPR036465">
    <property type="entry name" value="vWFA_dom_sf"/>
</dbReference>
<sequence length="880" mass="94442">MTSTKRMLLLVAVTIAMLDATESFQSFISSDGNSSALSGITRRAILQKTAEVCRDLAASQNREFTLRIDNSLVAEEVSVCGGGGRGVLCYTPNYLFCFYWVELGNNVPFNTLIKQDQPLTTLAADQAVNAILEDIRIAVGINSFLRLMDITPSPPLCFVIDTTGTMGFELFRIRALVSRIINERRRTLPTDYILVPFNDPGFGPVTRTSNVDEFNMIVQRLSPLGGGDPPELSLSGLRLALTQSPPYTQVFVITDAPAKDSNLKNNITALIESTECVVNFLLTIGSELAQSEQLYRDIAEASGGLAFVMKKQNFDSALSVVEDSQAGSEVTVFRIKQNPGRQNSFNFAVDVSLRSVTVYIIGASSLTFSLTSPTGVTLSSSQASGPLHSLTKIGDLNRLTLKTENEIGQWQISITSSDNYTVKITDSNASMLVTLTESVGVNVTEVILFSESTQCVGDSRYQVNFTGVPHGMYRVLLKGEDTRSRPCNFQRQSNLKIPTTQICTNSQVPSTNIEPGFNVSVSFQLSVISGGLINQSAVETFSIGASNDRGYPCSFPNTVTIEPGSRGIANDTGTMAVPADAALGSDVTLTIEAQNAAATDMNFIVIRSQVIDVTPPKWQEVSTSGNCSSSLSLCASFEWEFVANVTGTGAENITIRQGNGTMSTSIVQAGGETVIVVTYRASCCSPKVELAAVDRVGNEGRIIYFSNVKVDVALALYTNDHFDDETIQGGRDVIAAGFVQPHQLGRAGKHSVLGRSAHCQNVLPLCVSSKCEFVANVTDNINGAGVEILTIRKENRTLSNSTVVGVGGKNITVVTSASCCSPNVEQVRQSITANPVPTDPATPTTTTAFDSISSRGHALAIIRTVMISVVVSALWKWHLT</sequence>
<feature type="chain" id="PRO_5035793681" evidence="5">
    <location>
        <begin position="24"/>
        <end position="880"/>
    </location>
</feature>
<evidence type="ECO:0000259" key="7">
    <source>
        <dbReference type="Pfam" id="PF23619"/>
    </source>
</evidence>
<dbReference type="Pfam" id="PF23560">
    <property type="entry name" value="GBD_Hemicentin"/>
    <property type="match status" value="1"/>
</dbReference>
<dbReference type="Gene3D" id="3.40.50.410">
    <property type="entry name" value="von Willebrand factor, type A domain"/>
    <property type="match status" value="1"/>
</dbReference>
<dbReference type="Pfam" id="PF23619">
    <property type="entry name" value="Ig_VWA7"/>
    <property type="match status" value="1"/>
</dbReference>
<dbReference type="InterPro" id="IPR056475">
    <property type="entry name" value="GBD_Hemicentin/VWA7"/>
</dbReference>
<evidence type="ECO:0000313" key="9">
    <source>
        <dbReference type="EMBL" id="CAG5928854.1"/>
    </source>
</evidence>
<comment type="caution">
    <text evidence="9">The sequence shown here is derived from an EMBL/GenBank/DDBJ whole genome shotgun (WGS) entry which is preliminary data.</text>
</comment>
<gene>
    <name evidence="9" type="ORF">MMEN_LOCUS12513</name>
</gene>
<proteinExistence type="predicted"/>
<dbReference type="InterPro" id="IPR052577">
    <property type="entry name" value="VWA7"/>
</dbReference>
<evidence type="ECO:0000256" key="5">
    <source>
        <dbReference type="SAM" id="SignalP"/>
    </source>
</evidence>
<evidence type="ECO:0000256" key="4">
    <source>
        <dbReference type="ARBA" id="ARBA00023180"/>
    </source>
</evidence>
<dbReference type="OrthoDB" id="301415at2759"/>
<dbReference type="AlphaFoldDB" id="A0A8S4B9M7"/>
<evidence type="ECO:0000259" key="8">
    <source>
        <dbReference type="Pfam" id="PF25106"/>
    </source>
</evidence>
<dbReference type="PANTHER" id="PTHR14905:SF18">
    <property type="entry name" value="VON WILLEBRAND FACTOR A DOMAIN-CONTAINING 10, TANDEM DUPLICATE 1-RELATED"/>
    <property type="match status" value="1"/>
</dbReference>
<dbReference type="Proteomes" id="UP000677803">
    <property type="component" value="Unassembled WGS sequence"/>
</dbReference>
<dbReference type="Pfam" id="PF25106">
    <property type="entry name" value="VWA_4"/>
    <property type="match status" value="1"/>
</dbReference>
<keyword evidence="4" id="KW-0325">Glycoprotein</keyword>
<reference evidence="9" key="1">
    <citation type="submission" date="2021-05" db="EMBL/GenBank/DDBJ databases">
        <authorList>
            <person name="Tigano A."/>
        </authorList>
    </citation>
    <scope>NUCLEOTIDE SEQUENCE</scope>
</reference>
<dbReference type="PANTHER" id="PTHR14905">
    <property type="entry name" value="NG37"/>
    <property type="match status" value="1"/>
</dbReference>
<comment type="subcellular location">
    <subcellularLocation>
        <location evidence="1">Secreted</location>
    </subcellularLocation>
</comment>